<keyword evidence="6" id="KW-0067">ATP-binding</keyword>
<dbReference type="EMBL" id="OX597840">
    <property type="protein sequence ID" value="CAI9741788.1"/>
    <property type="molecule type" value="Genomic_DNA"/>
</dbReference>
<name>A0AA36FPX2_OCTVU</name>
<evidence type="ECO:0000256" key="4">
    <source>
        <dbReference type="ARBA" id="ARBA00022490"/>
    </source>
</evidence>
<dbReference type="SUPFAM" id="SSF53067">
    <property type="entry name" value="Actin-like ATPase domain"/>
    <property type="match status" value="8"/>
</dbReference>
<accession>A0AA36FPX2</accession>
<dbReference type="Proteomes" id="UP001162480">
    <property type="component" value="Chromosome 27"/>
</dbReference>
<keyword evidence="5" id="KW-0547">Nucleotide-binding</keyword>
<organism evidence="9 10">
    <name type="scientific">Octopus vulgaris</name>
    <name type="common">Common octopus</name>
    <dbReference type="NCBI Taxonomy" id="6645"/>
    <lineage>
        <taxon>Eukaryota</taxon>
        <taxon>Metazoa</taxon>
        <taxon>Spiralia</taxon>
        <taxon>Lophotrochozoa</taxon>
        <taxon>Mollusca</taxon>
        <taxon>Cephalopoda</taxon>
        <taxon>Coleoidea</taxon>
        <taxon>Octopodiformes</taxon>
        <taxon>Octopoda</taxon>
        <taxon>Incirrata</taxon>
        <taxon>Octopodidae</taxon>
        <taxon>Octopus</taxon>
    </lineage>
</organism>
<evidence type="ECO:0000313" key="10">
    <source>
        <dbReference type="Proteomes" id="UP001162480"/>
    </source>
</evidence>
<gene>
    <name evidence="9" type="ORF">OCTVUL_1B013852</name>
</gene>
<dbReference type="SMART" id="SM00268">
    <property type="entry name" value="ACTIN"/>
    <property type="match status" value="4"/>
</dbReference>
<dbReference type="Pfam" id="PF00022">
    <property type="entry name" value="Actin"/>
    <property type="match status" value="4"/>
</dbReference>
<dbReference type="Gene3D" id="3.30.420.40">
    <property type="match status" value="7"/>
</dbReference>
<dbReference type="GO" id="GO:0005524">
    <property type="term" value="F:ATP binding"/>
    <property type="evidence" value="ECO:0007669"/>
    <property type="project" value="UniProtKB-KW"/>
</dbReference>
<evidence type="ECO:0000313" key="9">
    <source>
        <dbReference type="EMBL" id="CAI9741788.1"/>
    </source>
</evidence>
<evidence type="ECO:0000256" key="2">
    <source>
        <dbReference type="ARBA" id="ARBA00004245"/>
    </source>
</evidence>
<dbReference type="FunFam" id="3.30.420.40:FF:000050">
    <property type="entry name" value="Actin, alpha skeletal muscle"/>
    <property type="match status" value="2"/>
</dbReference>
<dbReference type="InterPro" id="IPR020902">
    <property type="entry name" value="Actin/actin-like_CS"/>
</dbReference>
<comment type="similarity">
    <text evidence="3 8">Belongs to the actin family.</text>
</comment>
<evidence type="ECO:0000256" key="3">
    <source>
        <dbReference type="ARBA" id="ARBA00006752"/>
    </source>
</evidence>
<comment type="subcellular location">
    <subcellularLocation>
        <location evidence="2">Cytoplasm</location>
        <location evidence="2">Cytoskeleton</location>
    </subcellularLocation>
</comment>
<dbReference type="PROSITE" id="PS01132">
    <property type="entry name" value="ACTINS_ACT_LIKE"/>
    <property type="match status" value="3"/>
</dbReference>
<keyword evidence="4" id="KW-0963">Cytoplasm</keyword>
<evidence type="ECO:0008006" key="11">
    <source>
        <dbReference type="Google" id="ProtNLM"/>
    </source>
</evidence>
<dbReference type="InterPro" id="IPR043129">
    <property type="entry name" value="ATPase_NBD"/>
</dbReference>
<evidence type="ECO:0000256" key="5">
    <source>
        <dbReference type="ARBA" id="ARBA00022741"/>
    </source>
</evidence>
<dbReference type="GO" id="GO:0005856">
    <property type="term" value="C:cytoskeleton"/>
    <property type="evidence" value="ECO:0007669"/>
    <property type="project" value="UniProtKB-SubCell"/>
</dbReference>
<keyword evidence="7" id="KW-0206">Cytoskeleton</keyword>
<dbReference type="FunFam" id="3.90.640.10:FF:000047">
    <property type="entry name" value="Actin, alpha skeletal muscle"/>
    <property type="match status" value="1"/>
</dbReference>
<evidence type="ECO:0000256" key="7">
    <source>
        <dbReference type="ARBA" id="ARBA00023212"/>
    </source>
</evidence>
<dbReference type="InterPro" id="IPR004000">
    <property type="entry name" value="Actin"/>
</dbReference>
<proteinExistence type="inferred from homology"/>
<protein>
    <recommendedName>
        <fullName evidence="11">Actin</fullName>
    </recommendedName>
</protein>
<dbReference type="PANTHER" id="PTHR11937">
    <property type="entry name" value="ACTIN"/>
    <property type="match status" value="1"/>
</dbReference>
<sequence length="1331" mass="149810">MAVKAPCVVIDNGSYTCKIGLGRNLEPSIFIPSHSGYCNDQGEAIGNELKNYNAKIKSGNSTSVLNLKHPIERGVITNWDDMEKIWLHAFKELKVAPAESSVLLTEAVSNPKDNREKMAEIMFEKFKTHALCIADQAPLSLFASGRTTGMSVDVGHGITQIVPVYEGSVKREAAVRWDFGGVDMTDYLTSMLTERGYSFDSPSQTETVRNIKEKCCYVALDFEQEMQTATSEIYKLPDKQVITIGNERFRTPEVTFQPSLIHEGSEGIHVRIRDSIIKCNRWIKMPIFQNIVLSGGSTTFRGFAQRLEKEMSSILAPATIFQIIDHGELKYATWLGGTALATLSTFKDWCIIREEYNEHGSNILDKKYTLARNLLSNMADVVHPVVIDNGSHTCKVGFGGDHEPRIAISSDADYPRDQSEMIGNELKDYNVINKFGYNTSVLNLKHPIERGVITNWDDMEKIWLHAFKELKVAPAESSVLLTEAVFNPKDNREKMAEIMFEKFNTHALCIADQASLFLYASGRNTGMSVNVGHGITQIVPVYKGSVIREAAVQWDFGGVDMTDYLTSMFTERGYSFDSPSQTETVRNIKEKCCYVALDFEQEMQTAASEKYKLPDKQVITIGNERFQTPELLFHPSLIHEGSEGIHGEVIGNELKNYNAKIKSGSSTSVLNLKHPIERGVITNWDDMEKIWLHAFKELKVAPTESSVLLTEAVFNPKDNREKMAEIMFEKFNTHALCIADQASLSLLASGRITGMSVDVGHGITQIVPVYKGSVKREAAVQWEFGGVDMTDYLTSMLTERGYSFDSPSQTETVRNIKEKCCYVALDFEQEMQTAASEKYKLPDKQVITIGNERFRTPELLFQPSLIHEGSEGIHVRIRDSIIKCNRSIKMPQFQKIVLSGGSTTFRGFAKRLRKEMSSILAPATIFQIIDHGELKYATWRGGAALASLSIFKDSLARNILSNMPDVVHPVVIDNGSHTCKVGFGGDHEPRIAISSDADYPRDQNEMIGDELKDYNVINKFGYNTSVLNLKHPIERGVITNWDDMEKIWLHAFKELKVAPAESSVLLTEAVFNPKDNREKMAEIMFEKFNTHALCIADQAPLSLFASGRNTGMSVNVGHGITQIVPVYKGSVIREAAVQWEFGGVDMTDYLTSMLTERGYSFDSPSQTETVRNIKEMCCYVALDFEQEMQTAASEKYKLPDKQDITIGNERFQTPELLFQPGLIDKGSDGIHKLIYNSIIKCDRNIRTLLFKNIILFGGSTMFKDVVYRMIIEMRSIVAPTTSFHIVAQQFRDNSMWRGGALLTSLSTFMDQCIRREEYYEHGSYILHRKYR</sequence>
<dbReference type="FunFam" id="3.90.640.10:FF:000007">
    <property type="entry name" value="Actin like 7B"/>
    <property type="match status" value="3"/>
</dbReference>
<dbReference type="PRINTS" id="PR00190">
    <property type="entry name" value="ACTIN"/>
</dbReference>
<evidence type="ECO:0000256" key="6">
    <source>
        <dbReference type="ARBA" id="ARBA00022840"/>
    </source>
</evidence>
<comment type="function">
    <text evidence="1">Actins are highly conserved proteins that are involved in various types of cell motility and are ubiquitously expressed in all eukaryotic cells.</text>
</comment>
<evidence type="ECO:0000256" key="8">
    <source>
        <dbReference type="RuleBase" id="RU000487"/>
    </source>
</evidence>
<reference evidence="9" key="1">
    <citation type="submission" date="2023-08" db="EMBL/GenBank/DDBJ databases">
        <authorList>
            <person name="Alioto T."/>
            <person name="Alioto T."/>
            <person name="Gomez Garrido J."/>
        </authorList>
    </citation>
    <scope>NUCLEOTIDE SEQUENCE</scope>
</reference>
<evidence type="ECO:0000256" key="1">
    <source>
        <dbReference type="ARBA" id="ARBA00003520"/>
    </source>
</evidence>
<keyword evidence="10" id="KW-1185">Reference proteome</keyword>
<dbReference type="Gene3D" id="3.90.640.10">
    <property type="entry name" value="Actin, Chain A, domain 4"/>
    <property type="match status" value="4"/>
</dbReference>
<dbReference type="FunFam" id="3.30.420.40:FF:000148">
    <property type="entry name" value="Actin, alpha skeletal muscle"/>
    <property type="match status" value="2"/>
</dbReference>